<dbReference type="AlphaFoldDB" id="A0AAD7K1F5"/>
<evidence type="ECO:0000256" key="1">
    <source>
        <dbReference type="SAM" id="MobiDB-lite"/>
    </source>
</evidence>
<feature type="region of interest" description="Disordered" evidence="1">
    <location>
        <begin position="133"/>
        <end position="166"/>
    </location>
</feature>
<proteinExistence type="predicted"/>
<gene>
    <name evidence="2" type="ORF">B0H16DRAFT_1449650</name>
</gene>
<reference evidence="2" key="1">
    <citation type="submission" date="2023-03" db="EMBL/GenBank/DDBJ databases">
        <title>Massive genome expansion in bonnet fungi (Mycena s.s.) driven by repeated elements and novel gene families across ecological guilds.</title>
        <authorList>
            <consortium name="Lawrence Berkeley National Laboratory"/>
            <person name="Harder C.B."/>
            <person name="Miyauchi S."/>
            <person name="Viragh M."/>
            <person name="Kuo A."/>
            <person name="Thoen E."/>
            <person name="Andreopoulos B."/>
            <person name="Lu D."/>
            <person name="Skrede I."/>
            <person name="Drula E."/>
            <person name="Henrissat B."/>
            <person name="Morin E."/>
            <person name="Kohler A."/>
            <person name="Barry K."/>
            <person name="LaButti K."/>
            <person name="Morin E."/>
            <person name="Salamov A."/>
            <person name="Lipzen A."/>
            <person name="Mereny Z."/>
            <person name="Hegedus B."/>
            <person name="Baldrian P."/>
            <person name="Stursova M."/>
            <person name="Weitz H."/>
            <person name="Taylor A."/>
            <person name="Grigoriev I.V."/>
            <person name="Nagy L.G."/>
            <person name="Martin F."/>
            <person name="Kauserud H."/>
        </authorList>
    </citation>
    <scope>NUCLEOTIDE SEQUENCE</scope>
    <source>
        <strain evidence="2">CBHHK182m</strain>
    </source>
</reference>
<evidence type="ECO:0000313" key="3">
    <source>
        <dbReference type="Proteomes" id="UP001215598"/>
    </source>
</evidence>
<evidence type="ECO:0000313" key="2">
    <source>
        <dbReference type="EMBL" id="KAJ7776210.1"/>
    </source>
</evidence>
<accession>A0AAD7K1F5</accession>
<name>A0AAD7K1F5_9AGAR</name>
<dbReference type="EMBL" id="JARKIB010000009">
    <property type="protein sequence ID" value="KAJ7776210.1"/>
    <property type="molecule type" value="Genomic_DNA"/>
</dbReference>
<sequence>MRDKAPLPLAEQLLKLQAKITAQKQEIESLRKSAKKKSLKLIPRPAGQSGRANGYELIKEMRLTHNKPQYHRLSRIVRSYTLRYLNGHKTILKQKVARVDKVIELLMEKYPYLARFDGGWPIRDLCHAASRIRRRLSPSPARPPPARPQFPRLPSQGPSGRLNSTNSRGTFLASSPSFCGNRFDWTSASTFLGIIPGASPSFPSASCNSFGRQLKLSQVDDCPRLFSGSIDQLRVGLPSTDDGLDILQLVSHLILPSIVGVTIRSRNWTANDPFTYFRHLPTLRSLALKGTYPNNAHLRGLFSRLRAAHTIDLSKSDGGAFQALRDVIFRVALESGQVPLLPLTHLMLYRENIADVVSFVSLYHPLSFRSSSSLQFIQLDLSGEGIPPAARALRDLVLNLTIS</sequence>
<organism evidence="2 3">
    <name type="scientific">Mycena metata</name>
    <dbReference type="NCBI Taxonomy" id="1033252"/>
    <lineage>
        <taxon>Eukaryota</taxon>
        <taxon>Fungi</taxon>
        <taxon>Dikarya</taxon>
        <taxon>Basidiomycota</taxon>
        <taxon>Agaricomycotina</taxon>
        <taxon>Agaricomycetes</taxon>
        <taxon>Agaricomycetidae</taxon>
        <taxon>Agaricales</taxon>
        <taxon>Marasmiineae</taxon>
        <taxon>Mycenaceae</taxon>
        <taxon>Mycena</taxon>
    </lineage>
</organism>
<dbReference type="Proteomes" id="UP001215598">
    <property type="component" value="Unassembled WGS sequence"/>
</dbReference>
<protein>
    <submittedName>
        <fullName evidence="2">Uncharacterized protein</fullName>
    </submittedName>
</protein>
<keyword evidence="3" id="KW-1185">Reference proteome</keyword>
<feature type="compositionally biased region" description="Polar residues" evidence="1">
    <location>
        <begin position="156"/>
        <end position="166"/>
    </location>
</feature>
<comment type="caution">
    <text evidence="2">The sequence shown here is derived from an EMBL/GenBank/DDBJ whole genome shotgun (WGS) entry which is preliminary data.</text>
</comment>